<keyword evidence="11 15" id="KW-0547">Nucleotide-binding</keyword>
<evidence type="ECO:0000256" key="15">
    <source>
        <dbReference type="RuleBase" id="RU364099"/>
    </source>
</evidence>
<dbReference type="GO" id="GO:0000287">
    <property type="term" value="F:magnesium ion binding"/>
    <property type="evidence" value="ECO:0007669"/>
    <property type="project" value="TreeGrafter"/>
</dbReference>
<evidence type="ECO:0000256" key="8">
    <source>
        <dbReference type="ARBA" id="ARBA00022679"/>
    </source>
</evidence>
<comment type="cofactor">
    <cofactor evidence="1 15">
        <name>Mg(2+)</name>
        <dbReference type="ChEBI" id="CHEBI:18420"/>
    </cofactor>
</comment>
<reference evidence="18 19" key="1">
    <citation type="journal article" date="2012" name="Stand. Genomic Sci.">
        <title>Complete genome sequence of the facultatively chemolithoautotrophic and methylotrophic alpha Proteobacterium Starkeya novella type strain (ATCC 8093(T)).</title>
        <authorList>
            <person name="Kappler U."/>
            <person name="Davenport K."/>
            <person name="Beatson S."/>
            <person name="Lucas S."/>
            <person name="Lapidus A."/>
            <person name="Copeland A."/>
            <person name="Berry K.W."/>
            <person name="Glavina Del Rio T."/>
            <person name="Hammon N."/>
            <person name="Dalin E."/>
            <person name="Tice H."/>
            <person name="Pitluck S."/>
            <person name="Richardson P."/>
            <person name="Bruce D."/>
            <person name="Goodwin L.A."/>
            <person name="Han C."/>
            <person name="Tapia R."/>
            <person name="Detter J.C."/>
            <person name="Chang Y.J."/>
            <person name="Jeffries C.D."/>
            <person name="Land M."/>
            <person name="Hauser L."/>
            <person name="Kyrpides N.C."/>
            <person name="Goker M."/>
            <person name="Ivanova N."/>
            <person name="Klenk H.P."/>
            <person name="Woyke T."/>
        </authorList>
    </citation>
    <scope>NUCLEOTIDE SEQUENCE [LARGE SCALE GENOMIC DNA]</scope>
    <source>
        <strain evidence="19">ATCC 8093 / DSM 506 / JCM 20403 / CCM 1077 / IAM 12100 / NBRC 12443 / NCIMB 10456</strain>
    </source>
</reference>
<keyword evidence="12 15" id="KW-0460">Magnesium</keyword>
<evidence type="ECO:0000256" key="1">
    <source>
        <dbReference type="ARBA" id="ARBA00001946"/>
    </source>
</evidence>
<proteinExistence type="inferred from homology"/>
<evidence type="ECO:0000256" key="14">
    <source>
        <dbReference type="ARBA" id="ARBA00049402"/>
    </source>
</evidence>
<dbReference type="Pfam" id="PF00156">
    <property type="entry name" value="Pribosyltran"/>
    <property type="match status" value="1"/>
</dbReference>
<sequence length="201" mass="22091">MTKTPASSTTATDEDGQPDAQPYRDAKVEVLFDAETIAARNRELVEEVVAARPEKLLVIAVLKGSFVFAADLIRAMHAAGLAPEVEFITLSSYRDARISSGQVTVLRDVESDVRGRDVLLVDDILESGRTLAFAKDLLVARGARRVMVCVLLEKTHKRAVQIEADFVGFECPDYFVVGYGMDVSHAFRQLPFIGYIPDAET</sequence>
<dbReference type="OrthoDB" id="9802824at2"/>
<dbReference type="InterPro" id="IPR005904">
    <property type="entry name" value="Hxn_phspho_trans"/>
</dbReference>
<feature type="compositionally biased region" description="Polar residues" evidence="16">
    <location>
        <begin position="1"/>
        <end position="11"/>
    </location>
</feature>
<evidence type="ECO:0000256" key="12">
    <source>
        <dbReference type="ARBA" id="ARBA00022842"/>
    </source>
</evidence>
<keyword evidence="9 15" id="KW-0479">Metal-binding</keyword>
<dbReference type="GO" id="GO:0032264">
    <property type="term" value="P:IMP salvage"/>
    <property type="evidence" value="ECO:0007669"/>
    <property type="project" value="UniProtKB-UniPathway"/>
</dbReference>
<evidence type="ECO:0000259" key="17">
    <source>
        <dbReference type="Pfam" id="PF00156"/>
    </source>
</evidence>
<evidence type="ECO:0000313" key="18">
    <source>
        <dbReference type="EMBL" id="ADH90681.1"/>
    </source>
</evidence>
<dbReference type="SUPFAM" id="SSF53271">
    <property type="entry name" value="PRTase-like"/>
    <property type="match status" value="1"/>
</dbReference>
<evidence type="ECO:0000256" key="16">
    <source>
        <dbReference type="SAM" id="MobiDB-lite"/>
    </source>
</evidence>
<keyword evidence="7 15" id="KW-0328">Glycosyltransferase</keyword>
<evidence type="ECO:0000256" key="2">
    <source>
        <dbReference type="ARBA" id="ARBA00004496"/>
    </source>
</evidence>
<dbReference type="AlphaFoldDB" id="D7A9B9"/>
<comment type="catalytic activity">
    <reaction evidence="14">
        <text>IMP + diphosphate = hypoxanthine + 5-phospho-alpha-D-ribose 1-diphosphate</text>
        <dbReference type="Rhea" id="RHEA:17973"/>
        <dbReference type="ChEBI" id="CHEBI:17368"/>
        <dbReference type="ChEBI" id="CHEBI:33019"/>
        <dbReference type="ChEBI" id="CHEBI:58017"/>
        <dbReference type="ChEBI" id="CHEBI:58053"/>
        <dbReference type="EC" id="2.4.2.8"/>
    </reaction>
    <physiologicalReaction direction="right-to-left" evidence="14">
        <dbReference type="Rhea" id="RHEA:17975"/>
    </physiologicalReaction>
</comment>
<accession>D7A9B9</accession>
<evidence type="ECO:0000256" key="4">
    <source>
        <dbReference type="ARBA" id="ARBA00008391"/>
    </source>
</evidence>
<dbReference type="GO" id="GO:0032263">
    <property type="term" value="P:GMP salvage"/>
    <property type="evidence" value="ECO:0007669"/>
    <property type="project" value="TreeGrafter"/>
</dbReference>
<name>D7A9B9_ANCN5</name>
<dbReference type="InterPro" id="IPR029057">
    <property type="entry name" value="PRTase-like"/>
</dbReference>
<dbReference type="InterPro" id="IPR000836">
    <property type="entry name" value="PRTase_dom"/>
</dbReference>
<dbReference type="UniPathway" id="UPA00591">
    <property type="reaction ID" value="UER00648"/>
</dbReference>
<dbReference type="PANTHER" id="PTHR43340">
    <property type="entry name" value="HYPOXANTHINE-GUANINE PHOSPHORIBOSYLTRANSFERASE"/>
    <property type="match status" value="1"/>
</dbReference>
<dbReference type="GO" id="GO:0004422">
    <property type="term" value="F:hypoxanthine phosphoribosyltransferase activity"/>
    <property type="evidence" value="ECO:0007669"/>
    <property type="project" value="InterPro"/>
</dbReference>
<dbReference type="eggNOG" id="COG0634">
    <property type="taxonomic scope" value="Bacteria"/>
</dbReference>
<dbReference type="PANTHER" id="PTHR43340:SF1">
    <property type="entry name" value="HYPOXANTHINE PHOSPHORIBOSYLTRANSFERASE"/>
    <property type="match status" value="1"/>
</dbReference>
<dbReference type="Proteomes" id="UP000006633">
    <property type="component" value="Chromosome"/>
</dbReference>
<evidence type="ECO:0000256" key="5">
    <source>
        <dbReference type="ARBA" id="ARBA00011895"/>
    </source>
</evidence>
<dbReference type="Gene3D" id="3.40.50.2020">
    <property type="match status" value="1"/>
</dbReference>
<dbReference type="EMBL" id="CP002026">
    <property type="protein sequence ID" value="ADH90681.1"/>
    <property type="molecule type" value="Genomic_DNA"/>
</dbReference>
<keyword evidence="8 15" id="KW-0808">Transferase</keyword>
<dbReference type="GO" id="GO:0000166">
    <property type="term" value="F:nucleotide binding"/>
    <property type="evidence" value="ECO:0007669"/>
    <property type="project" value="UniProtKB-KW"/>
</dbReference>
<dbReference type="InterPro" id="IPR050408">
    <property type="entry name" value="HGPRT"/>
</dbReference>
<dbReference type="HOGENOM" id="CLU_073615_0_1_5"/>
<comment type="similarity">
    <text evidence="4 15">Belongs to the purine/pyrimidine phosphoribosyltransferase family.</text>
</comment>
<dbReference type="NCBIfam" id="TIGR01203">
    <property type="entry name" value="HGPRTase"/>
    <property type="match status" value="1"/>
</dbReference>
<feature type="domain" description="Phosphoribosyltransferase" evidence="17">
    <location>
        <begin position="31"/>
        <end position="182"/>
    </location>
</feature>
<dbReference type="CDD" id="cd06223">
    <property type="entry name" value="PRTases_typeI"/>
    <property type="match status" value="1"/>
</dbReference>
<organism evidence="18 19">
    <name type="scientific">Ancylobacter novellus (strain ATCC 8093 / DSM 506 / JCM 20403 / CCM 1077 / IAM 12100 / NBRC 12443 / NCIMB 10456)</name>
    <name type="common">Starkeya novella</name>
    <dbReference type="NCBI Taxonomy" id="639283"/>
    <lineage>
        <taxon>Bacteria</taxon>
        <taxon>Pseudomonadati</taxon>
        <taxon>Pseudomonadota</taxon>
        <taxon>Alphaproteobacteria</taxon>
        <taxon>Hyphomicrobiales</taxon>
        <taxon>Xanthobacteraceae</taxon>
        <taxon>Ancylobacter</taxon>
    </lineage>
</organism>
<dbReference type="EC" id="2.4.2.8" evidence="5 15"/>
<keyword evidence="10 15" id="KW-0660">Purine salvage</keyword>
<evidence type="ECO:0000256" key="7">
    <source>
        <dbReference type="ARBA" id="ARBA00022676"/>
    </source>
</evidence>
<comment type="pathway">
    <text evidence="3 15">Purine metabolism; IMP biosynthesis via salvage pathway; IMP from hypoxanthine: step 1/1.</text>
</comment>
<evidence type="ECO:0000256" key="3">
    <source>
        <dbReference type="ARBA" id="ARBA00004669"/>
    </source>
</evidence>
<comment type="catalytic activity">
    <reaction evidence="13">
        <text>GMP + diphosphate = guanine + 5-phospho-alpha-D-ribose 1-diphosphate</text>
        <dbReference type="Rhea" id="RHEA:25424"/>
        <dbReference type="ChEBI" id="CHEBI:16235"/>
        <dbReference type="ChEBI" id="CHEBI:33019"/>
        <dbReference type="ChEBI" id="CHEBI:58017"/>
        <dbReference type="ChEBI" id="CHEBI:58115"/>
        <dbReference type="EC" id="2.4.2.8"/>
    </reaction>
    <physiologicalReaction direction="right-to-left" evidence="13">
        <dbReference type="Rhea" id="RHEA:25426"/>
    </physiologicalReaction>
</comment>
<dbReference type="STRING" id="639283.Snov_3407"/>
<comment type="subcellular location">
    <subcellularLocation>
        <location evidence="2 15">Cytoplasm</location>
    </subcellularLocation>
</comment>
<feature type="region of interest" description="Disordered" evidence="16">
    <location>
        <begin position="1"/>
        <end position="22"/>
    </location>
</feature>
<dbReference type="KEGG" id="sno:Snov_3407"/>
<evidence type="ECO:0000256" key="6">
    <source>
        <dbReference type="ARBA" id="ARBA00022490"/>
    </source>
</evidence>
<dbReference type="GO" id="GO:0006166">
    <property type="term" value="P:purine ribonucleoside salvage"/>
    <property type="evidence" value="ECO:0007669"/>
    <property type="project" value="UniProtKB-KW"/>
</dbReference>
<keyword evidence="6 15" id="KW-0963">Cytoplasm</keyword>
<evidence type="ECO:0000256" key="13">
    <source>
        <dbReference type="ARBA" id="ARBA00048811"/>
    </source>
</evidence>
<dbReference type="GO" id="GO:0046100">
    <property type="term" value="P:hypoxanthine metabolic process"/>
    <property type="evidence" value="ECO:0007669"/>
    <property type="project" value="TreeGrafter"/>
</dbReference>
<dbReference type="RefSeq" id="WP_013168182.1">
    <property type="nucleotide sequence ID" value="NC_014217.1"/>
</dbReference>
<gene>
    <name evidence="18" type="ordered locus">Snov_3407</name>
</gene>
<evidence type="ECO:0000256" key="10">
    <source>
        <dbReference type="ARBA" id="ARBA00022726"/>
    </source>
</evidence>
<keyword evidence="19" id="KW-1185">Reference proteome</keyword>
<evidence type="ECO:0000256" key="11">
    <source>
        <dbReference type="ARBA" id="ARBA00022741"/>
    </source>
</evidence>
<dbReference type="GO" id="GO:0005829">
    <property type="term" value="C:cytosol"/>
    <property type="evidence" value="ECO:0007669"/>
    <property type="project" value="TreeGrafter"/>
</dbReference>
<protein>
    <recommendedName>
        <fullName evidence="5 15">Hypoxanthine phosphoribosyltransferase</fullName>
        <ecNumber evidence="5 15">2.4.2.8</ecNumber>
    </recommendedName>
</protein>
<evidence type="ECO:0000313" key="19">
    <source>
        <dbReference type="Proteomes" id="UP000006633"/>
    </source>
</evidence>
<dbReference type="GO" id="GO:0006178">
    <property type="term" value="P:guanine salvage"/>
    <property type="evidence" value="ECO:0007669"/>
    <property type="project" value="TreeGrafter"/>
</dbReference>
<evidence type="ECO:0000256" key="9">
    <source>
        <dbReference type="ARBA" id="ARBA00022723"/>
    </source>
</evidence>
<dbReference type="GO" id="GO:0052657">
    <property type="term" value="F:guanine phosphoribosyltransferase activity"/>
    <property type="evidence" value="ECO:0007669"/>
    <property type="project" value="RHEA"/>
</dbReference>